<gene>
    <name evidence="1" type="ORF">HaLaN_23344</name>
</gene>
<evidence type="ECO:0000313" key="2">
    <source>
        <dbReference type="Proteomes" id="UP000485058"/>
    </source>
</evidence>
<sequence>MKETQLLCAVMLNPAGPDIHVIQPAG</sequence>
<dbReference type="EMBL" id="BLLF01002802">
    <property type="protein sequence ID" value="GFH25394.1"/>
    <property type="molecule type" value="Genomic_DNA"/>
</dbReference>
<reference evidence="1 2" key="1">
    <citation type="submission" date="2020-02" db="EMBL/GenBank/DDBJ databases">
        <title>Draft genome sequence of Haematococcus lacustris strain NIES-144.</title>
        <authorList>
            <person name="Morimoto D."/>
            <person name="Nakagawa S."/>
            <person name="Yoshida T."/>
            <person name="Sawayama S."/>
        </authorList>
    </citation>
    <scope>NUCLEOTIDE SEQUENCE [LARGE SCALE GENOMIC DNA]</scope>
    <source>
        <strain evidence="1 2">NIES-144</strain>
    </source>
</reference>
<dbReference type="Proteomes" id="UP000485058">
    <property type="component" value="Unassembled WGS sequence"/>
</dbReference>
<comment type="caution">
    <text evidence="1">The sequence shown here is derived from an EMBL/GenBank/DDBJ whole genome shotgun (WGS) entry which is preliminary data.</text>
</comment>
<keyword evidence="2" id="KW-1185">Reference proteome</keyword>
<dbReference type="AlphaFoldDB" id="A0A6A0A1F1"/>
<evidence type="ECO:0000313" key="1">
    <source>
        <dbReference type="EMBL" id="GFH25394.1"/>
    </source>
</evidence>
<organism evidence="1 2">
    <name type="scientific">Haematococcus lacustris</name>
    <name type="common">Green alga</name>
    <name type="synonym">Haematococcus pluvialis</name>
    <dbReference type="NCBI Taxonomy" id="44745"/>
    <lineage>
        <taxon>Eukaryota</taxon>
        <taxon>Viridiplantae</taxon>
        <taxon>Chlorophyta</taxon>
        <taxon>core chlorophytes</taxon>
        <taxon>Chlorophyceae</taxon>
        <taxon>CS clade</taxon>
        <taxon>Chlamydomonadales</taxon>
        <taxon>Haematococcaceae</taxon>
        <taxon>Haematococcus</taxon>
    </lineage>
</organism>
<protein>
    <submittedName>
        <fullName evidence="1">Uncharacterized protein</fullName>
    </submittedName>
</protein>
<feature type="non-terminal residue" evidence="1">
    <location>
        <position position="26"/>
    </location>
</feature>
<proteinExistence type="predicted"/>
<name>A0A6A0A1F1_HAELA</name>
<accession>A0A6A0A1F1</accession>